<keyword evidence="4" id="KW-1185">Reference proteome</keyword>
<dbReference type="SUPFAM" id="SSF55874">
    <property type="entry name" value="ATPase domain of HSP90 chaperone/DNA topoisomerase II/histidine kinase"/>
    <property type="match status" value="1"/>
</dbReference>
<gene>
    <name evidence="3" type="ORF">BLL52_0554</name>
</gene>
<dbReference type="InterPro" id="IPR035965">
    <property type="entry name" value="PAS-like_dom_sf"/>
</dbReference>
<feature type="domain" description="PAS" evidence="2">
    <location>
        <begin position="318"/>
        <end position="373"/>
    </location>
</feature>
<dbReference type="SMART" id="SM00086">
    <property type="entry name" value="PAC"/>
    <property type="match status" value="3"/>
</dbReference>
<accession>A0A1Q8YJP9</accession>
<dbReference type="Pfam" id="PF08447">
    <property type="entry name" value="PAS_3"/>
    <property type="match status" value="1"/>
</dbReference>
<dbReference type="SMART" id="SM00091">
    <property type="entry name" value="PAS"/>
    <property type="match status" value="3"/>
</dbReference>
<reference evidence="3 4" key="1">
    <citation type="submission" date="2017-01" db="EMBL/GenBank/DDBJ databases">
        <title>Genome sequence of Rhodoferax antarcticus ANT.BR, a psychrophilic purple nonsulfur bacterium from an Antarctic microbial mat.</title>
        <authorList>
            <person name="Baker J."/>
            <person name="Riester C."/>
            <person name="Skinner B."/>
            <person name="Newell A."/>
            <person name="Swingley W."/>
            <person name="Madigan M."/>
            <person name="Jung D."/>
            <person name="Asao M."/>
            <person name="Chen M."/>
            <person name="Loughlin P."/>
            <person name="Pan H."/>
            <person name="Lin S."/>
            <person name="Li N."/>
            <person name="Shaw J."/>
            <person name="Prado M."/>
            <person name="Sherman C."/>
            <person name="Li X."/>
            <person name="Tang J."/>
            <person name="Blankenship R."/>
            <person name="Zhao T."/>
            <person name="Touchman J."/>
            <person name="Sattley M."/>
        </authorList>
    </citation>
    <scope>NUCLEOTIDE SEQUENCE [LARGE SCALE GENOMIC DNA]</scope>
    <source>
        <strain evidence="3 4">ANT.BR</strain>
    </source>
</reference>
<dbReference type="InterPro" id="IPR011495">
    <property type="entry name" value="Sig_transdc_His_kin_sub2_dim/P"/>
</dbReference>
<dbReference type="RefSeq" id="WP_075585140.1">
    <property type="nucleotide sequence ID" value="NZ_MSYM01000005.1"/>
</dbReference>
<evidence type="ECO:0000259" key="2">
    <source>
        <dbReference type="PROSITE" id="PS50112"/>
    </source>
</evidence>
<dbReference type="PANTHER" id="PTHR44757:SF2">
    <property type="entry name" value="BIOFILM ARCHITECTURE MAINTENANCE PROTEIN MBAA"/>
    <property type="match status" value="1"/>
</dbReference>
<evidence type="ECO:0000256" key="1">
    <source>
        <dbReference type="SAM" id="Coils"/>
    </source>
</evidence>
<dbReference type="InterPro" id="IPR052155">
    <property type="entry name" value="Biofilm_reg_signaling"/>
</dbReference>
<dbReference type="SUPFAM" id="SSF55785">
    <property type="entry name" value="PYP-like sensor domain (PAS domain)"/>
    <property type="match status" value="3"/>
</dbReference>
<dbReference type="NCBIfam" id="TIGR00229">
    <property type="entry name" value="sensory_box"/>
    <property type="match status" value="2"/>
</dbReference>
<dbReference type="AlphaFoldDB" id="A0A1Q8YJP9"/>
<dbReference type="PROSITE" id="PS50112">
    <property type="entry name" value="PAS"/>
    <property type="match status" value="1"/>
</dbReference>
<dbReference type="EMBL" id="MSYM01000005">
    <property type="protein sequence ID" value="OLP08266.1"/>
    <property type="molecule type" value="Genomic_DNA"/>
</dbReference>
<dbReference type="Gene3D" id="3.30.565.10">
    <property type="entry name" value="Histidine kinase-like ATPase, C-terminal domain"/>
    <property type="match status" value="1"/>
</dbReference>
<name>A0A1Q8YJP9_9BURK</name>
<dbReference type="InterPro" id="IPR013655">
    <property type="entry name" value="PAS_fold_3"/>
</dbReference>
<dbReference type="CDD" id="cd00130">
    <property type="entry name" value="PAS"/>
    <property type="match status" value="3"/>
</dbReference>
<keyword evidence="1" id="KW-0175">Coiled coil</keyword>
<dbReference type="Gene3D" id="3.30.450.20">
    <property type="entry name" value="PAS domain"/>
    <property type="match status" value="3"/>
</dbReference>
<dbReference type="Pfam" id="PF07568">
    <property type="entry name" value="HisKA_2"/>
    <property type="match status" value="1"/>
</dbReference>
<sequence>MSLPPLDEGQQNSALRRQAEQRLQNQFPDDPAFVSPQAVQRQLHELQVHQIELELQNEALREARVQVEEAAERYADFYDFAPVGYVTLDRSGNICQCNLALASLLGRNRARLVGARFGFSVAMAERKLFAEFLWQVFDQGSEHSCELTLIRSDDAKPGIRVVVNAMRSNDALQCRAVLTNISERKKLESGLQASHDLLEKLSRNVPGVVYQYRRWPDGRRCFPYASAGMADIYEVTPEQVREDASPATARLHPDDRDVVQAALIESARTLQTWTQEFRVNLPRQGLRWLSGLARPERLADGSTLWHGFITDITERMRAEADMQQVMQAAGDVVWISDLTERHIFANRAACSLLGYTIDEYLTMRIADLLAEPELAGLPAHMERLKTEPFVRREWSLKGKNGSTIVTELVTQRLGEDRYLAIGHDVSDRKRLEAQKDALQATLRSALVREVHHRIKNNLQGVAGILSEFGRTHPQTQEAIEQLVAQVQSVAVIHGLQGQTERNQVKLCELTSAVARGVGTLWKRQIDVAVPTPWSERVIGPADAVPVALVLNELLQNAVKHSHPATGVVQIAIQKVDDTCAVLWSIVNAGDWPGKGSTPTKPLGNGLQLVHTLLPREGAQLTHHTEGGYVHTVLVLGPPVLSFMDDFGFKPFHLLS</sequence>
<dbReference type="Proteomes" id="UP000185911">
    <property type="component" value="Unassembled WGS sequence"/>
</dbReference>
<comment type="caution">
    <text evidence="3">The sequence shown here is derived from an EMBL/GenBank/DDBJ whole genome shotgun (WGS) entry which is preliminary data.</text>
</comment>
<dbReference type="Pfam" id="PF13426">
    <property type="entry name" value="PAS_9"/>
    <property type="match status" value="2"/>
</dbReference>
<proteinExistence type="predicted"/>
<dbReference type="PANTHER" id="PTHR44757">
    <property type="entry name" value="DIGUANYLATE CYCLASE DGCP"/>
    <property type="match status" value="1"/>
</dbReference>
<evidence type="ECO:0000313" key="3">
    <source>
        <dbReference type="EMBL" id="OLP08266.1"/>
    </source>
</evidence>
<dbReference type="STRING" id="81479.RA876_16785"/>
<dbReference type="InterPro" id="IPR000014">
    <property type="entry name" value="PAS"/>
</dbReference>
<organism evidence="3 4">
    <name type="scientific">Rhodoferax antarcticus ANT.BR</name>
    <dbReference type="NCBI Taxonomy" id="1111071"/>
    <lineage>
        <taxon>Bacteria</taxon>
        <taxon>Pseudomonadati</taxon>
        <taxon>Pseudomonadota</taxon>
        <taxon>Betaproteobacteria</taxon>
        <taxon>Burkholderiales</taxon>
        <taxon>Comamonadaceae</taxon>
        <taxon>Rhodoferax</taxon>
    </lineage>
</organism>
<dbReference type="InterPro" id="IPR036890">
    <property type="entry name" value="HATPase_C_sf"/>
</dbReference>
<evidence type="ECO:0000313" key="4">
    <source>
        <dbReference type="Proteomes" id="UP000185911"/>
    </source>
</evidence>
<protein>
    <submittedName>
        <fullName evidence="3">Putative sensory box protein with PAS domain</fullName>
    </submittedName>
</protein>
<dbReference type="InterPro" id="IPR001610">
    <property type="entry name" value="PAC"/>
</dbReference>
<feature type="coiled-coil region" evidence="1">
    <location>
        <begin position="43"/>
        <end position="73"/>
    </location>
</feature>